<accession>A0A834MM37</accession>
<keyword evidence="2" id="KW-1133">Transmembrane helix</keyword>
<feature type="transmembrane region" description="Helical" evidence="2">
    <location>
        <begin position="100"/>
        <end position="123"/>
    </location>
</feature>
<name>A0A834MM37_RHYFE</name>
<dbReference type="EMBL" id="JAACXV010000058">
    <property type="protein sequence ID" value="KAF7285300.1"/>
    <property type="molecule type" value="Genomic_DNA"/>
</dbReference>
<gene>
    <name evidence="3" type="ORF">GWI33_011429</name>
</gene>
<keyword evidence="2" id="KW-0472">Membrane</keyword>
<comment type="caution">
    <text evidence="3">The sequence shown here is derived from an EMBL/GenBank/DDBJ whole genome shotgun (WGS) entry which is preliminary data.</text>
</comment>
<reference evidence="3" key="1">
    <citation type="submission" date="2020-08" db="EMBL/GenBank/DDBJ databases">
        <title>Genome sequencing and assembly of the red palm weevil Rhynchophorus ferrugineus.</title>
        <authorList>
            <person name="Dias G.B."/>
            <person name="Bergman C.M."/>
            <person name="Manee M."/>
        </authorList>
    </citation>
    <scope>NUCLEOTIDE SEQUENCE</scope>
    <source>
        <strain evidence="3">AA-2017</strain>
        <tissue evidence="3">Whole larva</tissue>
    </source>
</reference>
<sequence>MRRERGGEFSFLRRARFHLKGEINQPALLRAQRGDRTNSASVNKAPLDGYRKRPRTPSYCFRLRRARAGPDRPNGDPGKWGASPVPQLDDIRGNVSEIMLVIYSFCTLYILFFLSQSFLGLIFCFDPLEE</sequence>
<evidence type="ECO:0000313" key="3">
    <source>
        <dbReference type="EMBL" id="KAF7285300.1"/>
    </source>
</evidence>
<protein>
    <submittedName>
        <fullName evidence="3">Uncharacterized protein</fullName>
    </submittedName>
</protein>
<dbReference type="AlphaFoldDB" id="A0A834MM37"/>
<evidence type="ECO:0000256" key="2">
    <source>
        <dbReference type="SAM" id="Phobius"/>
    </source>
</evidence>
<feature type="region of interest" description="Disordered" evidence="1">
    <location>
        <begin position="33"/>
        <end position="55"/>
    </location>
</feature>
<evidence type="ECO:0000256" key="1">
    <source>
        <dbReference type="SAM" id="MobiDB-lite"/>
    </source>
</evidence>
<keyword evidence="2" id="KW-0812">Transmembrane</keyword>
<dbReference type="Proteomes" id="UP000625711">
    <property type="component" value="Unassembled WGS sequence"/>
</dbReference>
<organism evidence="3 4">
    <name type="scientific">Rhynchophorus ferrugineus</name>
    <name type="common">Red palm weevil</name>
    <name type="synonym">Curculio ferrugineus</name>
    <dbReference type="NCBI Taxonomy" id="354439"/>
    <lineage>
        <taxon>Eukaryota</taxon>
        <taxon>Metazoa</taxon>
        <taxon>Ecdysozoa</taxon>
        <taxon>Arthropoda</taxon>
        <taxon>Hexapoda</taxon>
        <taxon>Insecta</taxon>
        <taxon>Pterygota</taxon>
        <taxon>Neoptera</taxon>
        <taxon>Endopterygota</taxon>
        <taxon>Coleoptera</taxon>
        <taxon>Polyphaga</taxon>
        <taxon>Cucujiformia</taxon>
        <taxon>Curculionidae</taxon>
        <taxon>Dryophthorinae</taxon>
        <taxon>Rhynchophorus</taxon>
    </lineage>
</organism>
<proteinExistence type="predicted"/>
<evidence type="ECO:0000313" key="4">
    <source>
        <dbReference type="Proteomes" id="UP000625711"/>
    </source>
</evidence>
<keyword evidence="4" id="KW-1185">Reference proteome</keyword>